<evidence type="ECO:0000313" key="2">
    <source>
        <dbReference type="Proteomes" id="UP000239089"/>
    </source>
</evidence>
<keyword evidence="2" id="KW-1185">Reference proteome</keyword>
<evidence type="ECO:0000313" key="1">
    <source>
        <dbReference type="EMBL" id="PPQ26144.1"/>
    </source>
</evidence>
<protein>
    <recommendedName>
        <fullName evidence="3">DUF2946 domain-containing protein</fullName>
    </recommendedName>
</protein>
<gene>
    <name evidence="1" type="ORF">CCR94_23055</name>
</gene>
<reference evidence="1 2" key="1">
    <citation type="journal article" date="2018" name="Arch. Microbiol.">
        <title>New insights into the metabolic potential of the phototrophic purple bacterium Rhodopila globiformis DSM 161(T) from its draft genome sequence and evidence for a vanadium-dependent nitrogenase.</title>
        <authorList>
            <person name="Imhoff J.F."/>
            <person name="Rahn T."/>
            <person name="Kunzel S."/>
            <person name="Neulinger S.C."/>
        </authorList>
    </citation>
    <scope>NUCLEOTIDE SEQUENCE [LARGE SCALE GENOMIC DNA]</scope>
    <source>
        <strain evidence="1 2">DSM 16996</strain>
    </source>
</reference>
<name>A0A2S6MUV8_9HYPH</name>
<dbReference type="OrthoDB" id="7744280at2"/>
<evidence type="ECO:0008006" key="3">
    <source>
        <dbReference type="Google" id="ProtNLM"/>
    </source>
</evidence>
<accession>A0A2S6MUV8</accession>
<dbReference type="EMBL" id="NHSJ01000136">
    <property type="protein sequence ID" value="PPQ26144.1"/>
    <property type="molecule type" value="Genomic_DNA"/>
</dbReference>
<proteinExistence type="predicted"/>
<organism evidence="1 2">
    <name type="scientific">Rhodoblastus sphagnicola</name>
    <dbReference type="NCBI Taxonomy" id="333368"/>
    <lineage>
        <taxon>Bacteria</taxon>
        <taxon>Pseudomonadati</taxon>
        <taxon>Pseudomonadota</taxon>
        <taxon>Alphaproteobacteria</taxon>
        <taxon>Hyphomicrobiales</taxon>
        <taxon>Rhodoblastaceae</taxon>
        <taxon>Rhodoblastus</taxon>
    </lineage>
</organism>
<dbReference type="Proteomes" id="UP000239089">
    <property type="component" value="Unassembled WGS sequence"/>
</dbReference>
<dbReference type="RefSeq" id="WP_104510638.1">
    <property type="nucleotide sequence ID" value="NZ_JACIGC010000018.1"/>
</dbReference>
<sequence>MSDLRKLKWKAVIAALYAVTALLLGFAHVRVVAPFPSSQTAAARALPDGTAIPICGGAPSDGNGPGAPAHAGSGVCDACLLTAAPGWVAAPPRLFAPVSHAIRMTIARNLTSAAKTFALAPQSRGPPKV</sequence>
<dbReference type="AlphaFoldDB" id="A0A2S6MUV8"/>
<comment type="caution">
    <text evidence="1">The sequence shown here is derived from an EMBL/GenBank/DDBJ whole genome shotgun (WGS) entry which is preliminary data.</text>
</comment>